<comment type="caution">
    <text evidence="1">The sequence shown here is derived from an EMBL/GenBank/DDBJ whole genome shotgun (WGS) entry which is preliminary data.</text>
</comment>
<dbReference type="EMBL" id="VSSQ01144053">
    <property type="protein sequence ID" value="MPN63918.1"/>
    <property type="molecule type" value="Genomic_DNA"/>
</dbReference>
<gene>
    <name evidence="1" type="ORF">SDC9_211685</name>
</gene>
<dbReference type="SUPFAM" id="SSF51735">
    <property type="entry name" value="NAD(P)-binding Rossmann-fold domains"/>
    <property type="match status" value="1"/>
</dbReference>
<dbReference type="AlphaFoldDB" id="A0A645JJR8"/>
<protein>
    <recommendedName>
        <fullName evidence="2">3-oxoacyl-[acyl-carrier-protein] reductase</fullName>
    </recommendedName>
</protein>
<evidence type="ECO:0008006" key="2">
    <source>
        <dbReference type="Google" id="ProtNLM"/>
    </source>
</evidence>
<reference evidence="1" key="1">
    <citation type="submission" date="2019-08" db="EMBL/GenBank/DDBJ databases">
        <authorList>
            <person name="Kucharzyk K."/>
            <person name="Murdoch R.W."/>
            <person name="Higgins S."/>
            <person name="Loffler F."/>
        </authorList>
    </citation>
    <scope>NUCLEOTIDE SEQUENCE</scope>
</reference>
<accession>A0A645JJR8</accession>
<dbReference type="InterPro" id="IPR002347">
    <property type="entry name" value="SDR_fam"/>
</dbReference>
<proteinExistence type="predicted"/>
<evidence type="ECO:0000313" key="1">
    <source>
        <dbReference type="EMBL" id="MPN63918.1"/>
    </source>
</evidence>
<sequence>MIVSREAAQAKQDRDARFDCETVCDCPLGKHASVDDVANAVLFFLSPDGDGVTGQTLYVSGGEIMPMP</sequence>
<name>A0A645JJR8_9ZZZZ</name>
<organism evidence="1">
    <name type="scientific">bioreactor metagenome</name>
    <dbReference type="NCBI Taxonomy" id="1076179"/>
    <lineage>
        <taxon>unclassified sequences</taxon>
        <taxon>metagenomes</taxon>
        <taxon>ecological metagenomes</taxon>
    </lineage>
</organism>
<dbReference type="Gene3D" id="3.40.50.720">
    <property type="entry name" value="NAD(P)-binding Rossmann-like Domain"/>
    <property type="match status" value="1"/>
</dbReference>
<dbReference type="Pfam" id="PF13561">
    <property type="entry name" value="adh_short_C2"/>
    <property type="match status" value="1"/>
</dbReference>
<dbReference type="InterPro" id="IPR036291">
    <property type="entry name" value="NAD(P)-bd_dom_sf"/>
</dbReference>